<dbReference type="EMBL" id="BSOS01000004">
    <property type="protein sequence ID" value="GLR65421.1"/>
    <property type="molecule type" value="Genomic_DNA"/>
</dbReference>
<gene>
    <name evidence="1" type="ORF">GCM10010909_00990</name>
</gene>
<protein>
    <submittedName>
        <fullName evidence="1">Uncharacterized protein</fullName>
    </submittedName>
</protein>
<proteinExistence type="predicted"/>
<dbReference type="Proteomes" id="UP001156641">
    <property type="component" value="Unassembled WGS sequence"/>
</dbReference>
<accession>A0ABQ5ZYX4</accession>
<comment type="caution">
    <text evidence="1">The sequence shown here is derived from an EMBL/GenBank/DDBJ whole genome shotgun (WGS) entry which is preliminary data.</text>
</comment>
<dbReference type="RefSeq" id="WP_284255913.1">
    <property type="nucleotide sequence ID" value="NZ_BSOS01000004.1"/>
</dbReference>
<sequence length="116" mass="12900">MPDHAKPTVQPRAGVKIDFGAAIEAAPPRAKIDQITTRAAVADAREAGFSTRADPVKIDGRSLRRTDRVAQMNVKLSPSVRDAFQSALIDYIRGDKKRTTEDFIEYLLKLHQQQGR</sequence>
<reference evidence="2" key="1">
    <citation type="journal article" date="2019" name="Int. J. Syst. Evol. Microbiol.">
        <title>The Global Catalogue of Microorganisms (GCM) 10K type strain sequencing project: providing services to taxonomists for standard genome sequencing and annotation.</title>
        <authorList>
            <consortium name="The Broad Institute Genomics Platform"/>
            <consortium name="The Broad Institute Genome Sequencing Center for Infectious Disease"/>
            <person name="Wu L."/>
            <person name="Ma J."/>
        </authorList>
    </citation>
    <scope>NUCLEOTIDE SEQUENCE [LARGE SCALE GENOMIC DNA]</scope>
    <source>
        <strain evidence="2">NBRC 112502</strain>
    </source>
</reference>
<evidence type="ECO:0000313" key="2">
    <source>
        <dbReference type="Proteomes" id="UP001156641"/>
    </source>
</evidence>
<keyword evidence="2" id="KW-1185">Reference proteome</keyword>
<evidence type="ECO:0000313" key="1">
    <source>
        <dbReference type="EMBL" id="GLR65421.1"/>
    </source>
</evidence>
<name>A0ABQ5ZYX4_9PROT</name>
<organism evidence="1 2">
    <name type="scientific">Acidocella aquatica</name>
    <dbReference type="NCBI Taxonomy" id="1922313"/>
    <lineage>
        <taxon>Bacteria</taxon>
        <taxon>Pseudomonadati</taxon>
        <taxon>Pseudomonadota</taxon>
        <taxon>Alphaproteobacteria</taxon>
        <taxon>Acetobacterales</taxon>
        <taxon>Acidocellaceae</taxon>
        <taxon>Acidocella</taxon>
    </lineage>
</organism>